<sequence length="111" mass="13151">MEPRSRETTPTKEDLDFIVDDGYRYDEDPDYIPNDKKYLLSGKDFKKLTRNAKKLEYKVKDSKIKYKRIPIEVKYPNNKKGPLVIETPVLFSFGVSEKKDQETNKLVVYRL</sequence>
<reference evidence="1 2" key="1">
    <citation type="submission" date="2022-05" db="EMBL/GenBank/DDBJ databases">
        <authorList>
            <consortium name="Genoscope - CEA"/>
            <person name="William W."/>
        </authorList>
    </citation>
    <scope>NUCLEOTIDE SEQUENCE [LARGE SCALE GENOMIC DNA]</scope>
</reference>
<organism evidence="1 2">
    <name type="scientific">Porites evermanni</name>
    <dbReference type="NCBI Taxonomy" id="104178"/>
    <lineage>
        <taxon>Eukaryota</taxon>
        <taxon>Metazoa</taxon>
        <taxon>Cnidaria</taxon>
        <taxon>Anthozoa</taxon>
        <taxon>Hexacorallia</taxon>
        <taxon>Scleractinia</taxon>
        <taxon>Fungiina</taxon>
        <taxon>Poritidae</taxon>
        <taxon>Porites</taxon>
    </lineage>
</organism>
<proteinExistence type="predicted"/>
<evidence type="ECO:0000313" key="1">
    <source>
        <dbReference type="EMBL" id="CAH3188935.1"/>
    </source>
</evidence>
<name>A0ABN8SD88_9CNID</name>
<protein>
    <submittedName>
        <fullName evidence="1">Uncharacterized protein</fullName>
    </submittedName>
</protein>
<comment type="caution">
    <text evidence="1">The sequence shown here is derived from an EMBL/GenBank/DDBJ whole genome shotgun (WGS) entry which is preliminary data.</text>
</comment>
<dbReference type="Proteomes" id="UP001159427">
    <property type="component" value="Unassembled WGS sequence"/>
</dbReference>
<keyword evidence="2" id="KW-1185">Reference proteome</keyword>
<accession>A0ABN8SD88</accession>
<evidence type="ECO:0000313" key="2">
    <source>
        <dbReference type="Proteomes" id="UP001159427"/>
    </source>
</evidence>
<gene>
    <name evidence="1" type="ORF">PEVE_00018922</name>
</gene>
<dbReference type="EMBL" id="CALNXI010002561">
    <property type="protein sequence ID" value="CAH3188935.1"/>
    <property type="molecule type" value="Genomic_DNA"/>
</dbReference>